<dbReference type="Pfam" id="PF04664">
    <property type="entry name" value="OGFr_N"/>
    <property type="match status" value="1"/>
</dbReference>
<reference evidence="4" key="3">
    <citation type="submission" date="2025-08" db="UniProtKB">
        <authorList>
            <consortium name="RefSeq"/>
        </authorList>
    </citation>
    <scope>IDENTIFICATION</scope>
    <source>
        <strain evidence="4">CBS 342.82</strain>
    </source>
</reference>
<proteinExistence type="inferred from homology"/>
<dbReference type="InterPro" id="IPR039574">
    <property type="entry name" value="OGFr"/>
</dbReference>
<keyword evidence="3" id="KW-1185">Reference proteome</keyword>
<dbReference type="OrthoDB" id="9030204at2759"/>
<dbReference type="GeneID" id="54357621"/>
<evidence type="ECO:0000313" key="3">
    <source>
        <dbReference type="Proteomes" id="UP000504637"/>
    </source>
</evidence>
<dbReference type="PANTHER" id="PTHR14015">
    <property type="entry name" value="OPIOID GROWTH FACTOR RECEPTOR OGFR ZETA-TYPE OPIOID RECEPTOR"/>
    <property type="match status" value="1"/>
</dbReference>
<evidence type="ECO:0000313" key="4">
    <source>
        <dbReference type="RefSeq" id="XP_033459142.1"/>
    </source>
</evidence>
<dbReference type="RefSeq" id="XP_033459142.1">
    <property type="nucleotide sequence ID" value="XM_033599822.1"/>
</dbReference>
<evidence type="ECO:0000259" key="2">
    <source>
        <dbReference type="Pfam" id="PF04664"/>
    </source>
</evidence>
<accession>A0A6J3M276</accession>
<name>A0A6J3M276_9PEZI</name>
<gene>
    <name evidence="4" type="ORF">K489DRAFT_233116</name>
</gene>
<protein>
    <recommendedName>
        <fullName evidence="2">Opioid growth factor receptor (OGFr) conserved domain-containing protein</fullName>
    </recommendedName>
</protein>
<sequence>MDSNKSKSAIGRSLEDIWRFSDKELEWSHDYIQVLFPLPEFSAFNFSAPHIDRSTRDDFLAEGTLREHLFRSFQRMAAFYGFDASEDHGEIRVEAKPDFTSLARRNWLKRFDHNHLRISRIIRSLRVLGLEPVATAFHQALVQNAAGVSDRSLMYWDRAARRPLHLAPDDDDETAEGIDFLRD</sequence>
<dbReference type="GO" id="GO:0140625">
    <property type="term" value="F:opioid growth factor receptor activity"/>
    <property type="evidence" value="ECO:0007669"/>
    <property type="project" value="InterPro"/>
</dbReference>
<dbReference type="InterPro" id="IPR006757">
    <property type="entry name" value="OGF_rcpt"/>
</dbReference>
<dbReference type="Proteomes" id="UP000504637">
    <property type="component" value="Unplaced"/>
</dbReference>
<evidence type="ECO:0000256" key="1">
    <source>
        <dbReference type="ARBA" id="ARBA00010365"/>
    </source>
</evidence>
<organism evidence="4">
    <name type="scientific">Dissoconium aciculare CBS 342.82</name>
    <dbReference type="NCBI Taxonomy" id="1314786"/>
    <lineage>
        <taxon>Eukaryota</taxon>
        <taxon>Fungi</taxon>
        <taxon>Dikarya</taxon>
        <taxon>Ascomycota</taxon>
        <taxon>Pezizomycotina</taxon>
        <taxon>Dothideomycetes</taxon>
        <taxon>Dothideomycetidae</taxon>
        <taxon>Mycosphaerellales</taxon>
        <taxon>Dissoconiaceae</taxon>
        <taxon>Dissoconium</taxon>
    </lineage>
</organism>
<dbReference type="PANTHER" id="PTHR14015:SF2">
    <property type="entry name" value="OPIOID GROWTH FACTOR RECEPTOR (OGFR) CONSERVED DOMAIN-CONTAINING PROTEIN"/>
    <property type="match status" value="1"/>
</dbReference>
<reference evidence="4" key="1">
    <citation type="submission" date="2020-01" db="EMBL/GenBank/DDBJ databases">
        <authorList>
            <consortium name="DOE Joint Genome Institute"/>
            <person name="Haridas S."/>
            <person name="Albert R."/>
            <person name="Binder M."/>
            <person name="Bloem J."/>
            <person name="Labutti K."/>
            <person name="Salamov A."/>
            <person name="Andreopoulos B."/>
            <person name="Baker S.E."/>
            <person name="Barry K."/>
            <person name="Bills G."/>
            <person name="Bluhm B.H."/>
            <person name="Cannon C."/>
            <person name="Castanera R."/>
            <person name="Culley D.E."/>
            <person name="Daum C."/>
            <person name="Ezra D."/>
            <person name="Gonzalez J.B."/>
            <person name="Henrissat B."/>
            <person name="Kuo A."/>
            <person name="Liang C."/>
            <person name="Lipzen A."/>
            <person name="Lutzoni F."/>
            <person name="Magnuson J."/>
            <person name="Mondo S."/>
            <person name="Nolan M."/>
            <person name="Ohm R."/>
            <person name="Pangilinan J."/>
            <person name="Park H.-J."/>
            <person name="Ramirez L."/>
            <person name="Alfaro M."/>
            <person name="Sun H."/>
            <person name="Tritt A."/>
            <person name="Yoshinaga Y."/>
            <person name="Zwiers L.-H."/>
            <person name="Turgeon B.G."/>
            <person name="Goodwin S.B."/>
            <person name="Spatafora J.W."/>
            <person name="Crous P.W."/>
            <person name="Grigoriev I.V."/>
        </authorList>
    </citation>
    <scope>NUCLEOTIDE SEQUENCE</scope>
    <source>
        <strain evidence="4">CBS 342.82</strain>
    </source>
</reference>
<dbReference type="AlphaFoldDB" id="A0A6J3M276"/>
<reference evidence="4" key="2">
    <citation type="submission" date="2020-04" db="EMBL/GenBank/DDBJ databases">
        <authorList>
            <consortium name="NCBI Genome Project"/>
        </authorList>
    </citation>
    <scope>NUCLEOTIDE SEQUENCE</scope>
    <source>
        <strain evidence="4">CBS 342.82</strain>
    </source>
</reference>
<comment type="similarity">
    <text evidence="1">Belongs to the opioid growth factor receptor family.</text>
</comment>
<feature type="domain" description="Opioid growth factor receptor (OGFr) conserved" evidence="2">
    <location>
        <begin position="17"/>
        <end position="143"/>
    </location>
</feature>
<dbReference type="GO" id="GO:0016020">
    <property type="term" value="C:membrane"/>
    <property type="evidence" value="ECO:0007669"/>
    <property type="project" value="InterPro"/>
</dbReference>